<proteinExistence type="inferred from homology"/>
<dbReference type="AlphaFoldDB" id="A0ABD6EUI8"/>
<accession>A0ABD6EUI8</accession>
<evidence type="ECO:0000256" key="7">
    <source>
        <dbReference type="ARBA" id="ARBA00023157"/>
    </source>
</evidence>
<dbReference type="Proteomes" id="UP001608902">
    <property type="component" value="Unassembled WGS sequence"/>
</dbReference>
<evidence type="ECO:0000256" key="4">
    <source>
        <dbReference type="ARBA" id="ARBA00022448"/>
    </source>
</evidence>
<evidence type="ECO:0000256" key="8">
    <source>
        <dbReference type="ARBA" id="ARBA00023186"/>
    </source>
</evidence>
<feature type="chain" id="PRO_5044876263" description="Neuroendocrine protein 7B2" evidence="9">
    <location>
        <begin position="17"/>
        <end position="174"/>
    </location>
</feature>
<evidence type="ECO:0000313" key="10">
    <source>
        <dbReference type="EMBL" id="MFH4983478.1"/>
    </source>
</evidence>
<evidence type="ECO:0000256" key="1">
    <source>
        <dbReference type="ARBA" id="ARBA00004613"/>
    </source>
</evidence>
<comment type="caution">
    <text evidence="10">The sequence shown here is derived from an EMBL/GenBank/DDBJ whole genome shotgun (WGS) entry which is preliminary data.</text>
</comment>
<keyword evidence="11" id="KW-1185">Reference proteome</keyword>
<evidence type="ECO:0000256" key="2">
    <source>
        <dbReference type="ARBA" id="ARBA00006348"/>
    </source>
</evidence>
<reference evidence="10 11" key="1">
    <citation type="submission" date="2024-08" db="EMBL/GenBank/DDBJ databases">
        <title>Gnathostoma spinigerum genome.</title>
        <authorList>
            <person name="Gonzalez-Bertolin B."/>
            <person name="Monzon S."/>
            <person name="Zaballos A."/>
            <person name="Jimenez P."/>
            <person name="Dekumyoy P."/>
            <person name="Varona S."/>
            <person name="Cuesta I."/>
            <person name="Sumanam S."/>
            <person name="Adisakwattana P."/>
            <person name="Gasser R.B."/>
            <person name="Hernandez-Gonzalez A."/>
            <person name="Young N.D."/>
            <person name="Perteguer M.J."/>
        </authorList>
    </citation>
    <scope>NUCLEOTIDE SEQUENCE [LARGE SCALE GENOMIC DNA]</scope>
    <source>
        <strain evidence="10">AL3</strain>
        <tissue evidence="10">Liver</tissue>
    </source>
</reference>
<keyword evidence="4" id="KW-0813">Transport</keyword>
<organism evidence="10 11">
    <name type="scientific">Gnathostoma spinigerum</name>
    <dbReference type="NCBI Taxonomy" id="75299"/>
    <lineage>
        <taxon>Eukaryota</taxon>
        <taxon>Metazoa</taxon>
        <taxon>Ecdysozoa</taxon>
        <taxon>Nematoda</taxon>
        <taxon>Chromadorea</taxon>
        <taxon>Rhabditida</taxon>
        <taxon>Spirurina</taxon>
        <taxon>Gnathostomatomorpha</taxon>
        <taxon>Gnathostomatoidea</taxon>
        <taxon>Gnathostomatidae</taxon>
        <taxon>Gnathostoma</taxon>
    </lineage>
</organism>
<keyword evidence="6 9" id="KW-0732">Signal</keyword>
<dbReference type="EMBL" id="JBGFUD010012464">
    <property type="protein sequence ID" value="MFH4983478.1"/>
    <property type="molecule type" value="Genomic_DNA"/>
</dbReference>
<evidence type="ECO:0000256" key="5">
    <source>
        <dbReference type="ARBA" id="ARBA00022525"/>
    </source>
</evidence>
<keyword evidence="8" id="KW-0143">Chaperone</keyword>
<protein>
    <recommendedName>
        <fullName evidence="3">Neuroendocrine protein 7B2</fullName>
    </recommendedName>
</protein>
<name>A0ABD6EUI8_9BILA</name>
<dbReference type="InterPro" id="IPR007945">
    <property type="entry name" value="Secretogranin_V"/>
</dbReference>
<evidence type="ECO:0000313" key="11">
    <source>
        <dbReference type="Proteomes" id="UP001608902"/>
    </source>
</evidence>
<feature type="signal peptide" evidence="9">
    <location>
        <begin position="1"/>
        <end position="16"/>
    </location>
</feature>
<sequence length="174" mass="19376">MLTALLSVTLALAGKAMDFNSDLSQQMYSDFIELMSRDIEALPDAISTGHKFMTGGAGEGDQKLRPESPFEERQQVKSDNVLPAYCNPPNPCPIGYTADDGCLEEFDNTAAFSRDYQQAQECICDQEHMFDCPGKSTGDFEDGLHHIFDEPGFHKSLIAKKFHEKRNSIEVTKT</sequence>
<dbReference type="PANTHER" id="PTHR12738">
    <property type="entry name" value="NEUROENDOCRINE PROTEIN 7B2"/>
    <property type="match status" value="1"/>
</dbReference>
<dbReference type="PANTHER" id="PTHR12738:SF0">
    <property type="entry name" value="NEUROENDOCRINE PROTEIN 7B2"/>
    <property type="match status" value="1"/>
</dbReference>
<keyword evidence="5" id="KW-0964">Secreted</keyword>
<dbReference type="GO" id="GO:0005576">
    <property type="term" value="C:extracellular region"/>
    <property type="evidence" value="ECO:0007669"/>
    <property type="project" value="UniProtKB-SubCell"/>
</dbReference>
<evidence type="ECO:0000256" key="3">
    <source>
        <dbReference type="ARBA" id="ARBA00019589"/>
    </source>
</evidence>
<keyword evidence="7" id="KW-1015">Disulfide bond</keyword>
<gene>
    <name evidence="10" type="ORF">AB6A40_010187</name>
</gene>
<comment type="similarity">
    <text evidence="2">Belongs to the 7B2 family.</text>
</comment>
<dbReference type="Pfam" id="PF05281">
    <property type="entry name" value="Secretogranin_V"/>
    <property type="match status" value="1"/>
</dbReference>
<evidence type="ECO:0000256" key="9">
    <source>
        <dbReference type="SAM" id="SignalP"/>
    </source>
</evidence>
<evidence type="ECO:0000256" key="6">
    <source>
        <dbReference type="ARBA" id="ARBA00022729"/>
    </source>
</evidence>
<comment type="subcellular location">
    <subcellularLocation>
        <location evidence="1">Secreted</location>
    </subcellularLocation>
</comment>